<accession>A0A2G9YS44</accession>
<dbReference type="AlphaFoldDB" id="A0A2G9YS44"/>
<sequence length="141" mass="16694">MKLRDLEEVKREVEEIRDESGKRVDEKIKPLVIGLRRWGINTEFSCQGHRRSKSEVLSFPSVEISPKDYKKVKKLISAFGGNSWILKKERWSTKEGIPKITLRLVPRNKNGRKLIRMQKDAIEFGKFLQELPEDWFKRNKL</sequence>
<comment type="caution">
    <text evidence="1">The sequence shown here is derived from an EMBL/GenBank/DDBJ whole genome shotgun (WGS) entry which is preliminary data.</text>
</comment>
<evidence type="ECO:0000313" key="2">
    <source>
        <dbReference type="Proteomes" id="UP000229054"/>
    </source>
</evidence>
<evidence type="ECO:0000313" key="1">
    <source>
        <dbReference type="EMBL" id="PIP22060.1"/>
    </source>
</evidence>
<reference evidence="1 2" key="1">
    <citation type="submission" date="2017-09" db="EMBL/GenBank/DDBJ databases">
        <title>Depth-based differentiation of microbial function through sediment-hosted aquifers and enrichment of novel symbionts in the deep terrestrial subsurface.</title>
        <authorList>
            <person name="Probst A.J."/>
            <person name="Ladd B."/>
            <person name="Jarett J.K."/>
            <person name="Geller-Mcgrath D.E."/>
            <person name="Sieber C.M."/>
            <person name="Emerson J.B."/>
            <person name="Anantharaman K."/>
            <person name="Thomas B.C."/>
            <person name="Malmstrom R."/>
            <person name="Stieglmeier M."/>
            <person name="Klingl A."/>
            <person name="Woyke T."/>
            <person name="Ryan C.M."/>
            <person name="Banfield J.F."/>
        </authorList>
    </citation>
    <scope>NUCLEOTIDE SEQUENCE [LARGE SCALE GENOMIC DNA]</scope>
    <source>
        <strain evidence="1">CG23_combo_of_CG06-09_8_20_14_all_39_25</strain>
    </source>
</reference>
<gene>
    <name evidence="1" type="ORF">COX38_02785</name>
</gene>
<proteinExistence type="predicted"/>
<name>A0A2G9YS44_9BACT</name>
<dbReference type="Proteomes" id="UP000229054">
    <property type="component" value="Unassembled WGS sequence"/>
</dbReference>
<dbReference type="EMBL" id="PCRN01000094">
    <property type="protein sequence ID" value="PIP22060.1"/>
    <property type="molecule type" value="Genomic_DNA"/>
</dbReference>
<protein>
    <submittedName>
        <fullName evidence="1">Uncharacterized protein</fullName>
    </submittedName>
</protein>
<organism evidence="1 2">
    <name type="scientific">Candidatus Nealsonbacteria bacterium CG23_combo_of_CG06-09_8_20_14_all_39_25</name>
    <dbReference type="NCBI Taxonomy" id="1974723"/>
    <lineage>
        <taxon>Bacteria</taxon>
        <taxon>Candidatus Nealsoniibacteriota</taxon>
    </lineage>
</organism>